<feature type="compositionally biased region" description="Basic and acidic residues" evidence="2">
    <location>
        <begin position="29"/>
        <end position="39"/>
    </location>
</feature>
<feature type="region of interest" description="Disordered" evidence="2">
    <location>
        <begin position="22"/>
        <end position="69"/>
    </location>
</feature>
<keyword evidence="1" id="KW-0862">Zinc</keyword>
<proteinExistence type="predicted"/>
<protein>
    <recommendedName>
        <fullName evidence="3">C2H2-type domain-containing protein</fullName>
    </recommendedName>
</protein>
<keyword evidence="5" id="KW-1185">Reference proteome</keyword>
<evidence type="ECO:0000256" key="1">
    <source>
        <dbReference type="PROSITE-ProRule" id="PRU00042"/>
    </source>
</evidence>
<reference evidence="4" key="1">
    <citation type="submission" date="2022-07" db="EMBL/GenBank/DDBJ databases">
        <title>Genome Sequence of Xylaria arbuscula.</title>
        <authorList>
            <person name="Buettner E."/>
        </authorList>
    </citation>
    <scope>NUCLEOTIDE SEQUENCE</scope>
    <source>
        <strain evidence="4">VT107</strain>
    </source>
</reference>
<dbReference type="EMBL" id="JANPWZ010002562">
    <property type="protein sequence ID" value="KAJ3557792.1"/>
    <property type="molecule type" value="Genomic_DNA"/>
</dbReference>
<feature type="domain" description="C2H2-type" evidence="3">
    <location>
        <begin position="4"/>
        <end position="31"/>
    </location>
</feature>
<comment type="caution">
    <text evidence="4">The sequence shown here is derived from an EMBL/GenBank/DDBJ whole genome shotgun (WGS) entry which is preliminary data.</text>
</comment>
<name>A0A9W8TIM5_9PEZI</name>
<dbReference type="PROSITE" id="PS50157">
    <property type="entry name" value="ZINC_FINGER_C2H2_2"/>
    <property type="match status" value="1"/>
</dbReference>
<dbReference type="GO" id="GO:0008270">
    <property type="term" value="F:zinc ion binding"/>
    <property type="evidence" value="ECO:0007669"/>
    <property type="project" value="UniProtKB-KW"/>
</dbReference>
<feature type="compositionally biased region" description="Polar residues" evidence="2">
    <location>
        <begin position="48"/>
        <end position="69"/>
    </location>
</feature>
<gene>
    <name evidence="4" type="ORF">NPX13_g9855</name>
</gene>
<evidence type="ECO:0000256" key="2">
    <source>
        <dbReference type="SAM" id="MobiDB-lite"/>
    </source>
</evidence>
<organism evidence="4 5">
    <name type="scientific">Xylaria arbuscula</name>
    <dbReference type="NCBI Taxonomy" id="114810"/>
    <lineage>
        <taxon>Eukaryota</taxon>
        <taxon>Fungi</taxon>
        <taxon>Dikarya</taxon>
        <taxon>Ascomycota</taxon>
        <taxon>Pezizomycotina</taxon>
        <taxon>Sordariomycetes</taxon>
        <taxon>Xylariomycetidae</taxon>
        <taxon>Xylariales</taxon>
        <taxon>Xylariaceae</taxon>
        <taxon>Xylaria</taxon>
    </lineage>
</organism>
<evidence type="ECO:0000313" key="5">
    <source>
        <dbReference type="Proteomes" id="UP001148614"/>
    </source>
</evidence>
<evidence type="ECO:0000313" key="4">
    <source>
        <dbReference type="EMBL" id="KAJ3557792.1"/>
    </source>
</evidence>
<sequence length="214" mass="23883">MSDRSCIPCSTVFYTPQDLIKHKASHKNHREDQDSDKTTSKLGATRLRASTHTTKADTSVTTGAEPSMTESLPNHFLPKWWREKNKPETALRKRPNHEFPWASPALNEAVYPLLRSELLDSERRKSDGFPISLAIFRYMQMTNTEVNNTKKVLPLPQAGSRPEVKTYAALVIDCEMVELEDQVQDLWAASNAGVPASPACTLASSATRRRGTAS</sequence>
<dbReference type="InterPro" id="IPR013087">
    <property type="entry name" value="Znf_C2H2_type"/>
</dbReference>
<accession>A0A9W8TIM5</accession>
<dbReference type="Proteomes" id="UP001148614">
    <property type="component" value="Unassembled WGS sequence"/>
</dbReference>
<dbReference type="AlphaFoldDB" id="A0A9W8TIM5"/>
<evidence type="ECO:0000259" key="3">
    <source>
        <dbReference type="PROSITE" id="PS50157"/>
    </source>
</evidence>
<keyword evidence="1" id="KW-0479">Metal-binding</keyword>
<dbReference type="PROSITE" id="PS00028">
    <property type="entry name" value="ZINC_FINGER_C2H2_1"/>
    <property type="match status" value="1"/>
</dbReference>
<keyword evidence="1" id="KW-0863">Zinc-finger</keyword>